<feature type="site" description="Part of a proton relay during catalysis" evidence="12">
    <location>
        <position position="44"/>
    </location>
</feature>
<dbReference type="SMART" id="SM01130">
    <property type="entry name" value="DHDPS"/>
    <property type="match status" value="1"/>
</dbReference>
<evidence type="ECO:0000256" key="8">
    <source>
        <dbReference type="ARBA" id="ARBA00023154"/>
    </source>
</evidence>
<accession>A0A9E6XW87</accession>
<dbReference type="InterPro" id="IPR013785">
    <property type="entry name" value="Aldolase_TIM"/>
</dbReference>
<keyword evidence="6 12" id="KW-0028">Amino-acid biosynthesis</keyword>
<organism evidence="16 17">
    <name type="scientific">Capillimicrobium parvum</name>
    <dbReference type="NCBI Taxonomy" id="2884022"/>
    <lineage>
        <taxon>Bacteria</taxon>
        <taxon>Bacillati</taxon>
        <taxon>Actinomycetota</taxon>
        <taxon>Thermoleophilia</taxon>
        <taxon>Solirubrobacterales</taxon>
        <taxon>Capillimicrobiaceae</taxon>
        <taxon>Capillimicrobium</taxon>
    </lineage>
</organism>
<dbReference type="AlphaFoldDB" id="A0A9E6XW87"/>
<evidence type="ECO:0000256" key="3">
    <source>
        <dbReference type="ARBA" id="ARBA00007592"/>
    </source>
</evidence>
<comment type="subcellular location">
    <subcellularLocation>
        <location evidence="12">Cytoplasm</location>
    </subcellularLocation>
</comment>
<evidence type="ECO:0000256" key="14">
    <source>
        <dbReference type="PIRSR" id="PIRSR001365-1"/>
    </source>
</evidence>
<dbReference type="InterPro" id="IPR020625">
    <property type="entry name" value="Schiff_base-form_aldolases_AS"/>
</dbReference>
<dbReference type="PROSITE" id="PS00666">
    <property type="entry name" value="DHDPS_2"/>
    <property type="match status" value="1"/>
</dbReference>
<evidence type="ECO:0000256" key="5">
    <source>
        <dbReference type="ARBA" id="ARBA00022490"/>
    </source>
</evidence>
<dbReference type="NCBIfam" id="TIGR00674">
    <property type="entry name" value="dapA"/>
    <property type="match status" value="1"/>
</dbReference>
<keyword evidence="10 12" id="KW-0704">Schiff base</keyword>
<dbReference type="KEGG" id="sbae:DSM104329_01675"/>
<evidence type="ECO:0000256" key="12">
    <source>
        <dbReference type="HAMAP-Rule" id="MF_00418"/>
    </source>
</evidence>
<dbReference type="InterPro" id="IPR005263">
    <property type="entry name" value="DapA"/>
</dbReference>
<dbReference type="Pfam" id="PF00701">
    <property type="entry name" value="DHDPS"/>
    <property type="match status" value="1"/>
</dbReference>
<evidence type="ECO:0000256" key="1">
    <source>
        <dbReference type="ARBA" id="ARBA00003294"/>
    </source>
</evidence>
<name>A0A9E6XW87_9ACTN</name>
<dbReference type="Gene3D" id="3.20.20.70">
    <property type="entry name" value="Aldolase class I"/>
    <property type="match status" value="1"/>
</dbReference>
<dbReference type="GO" id="GO:0005737">
    <property type="term" value="C:cytoplasm"/>
    <property type="evidence" value="ECO:0007669"/>
    <property type="project" value="UniProtKB-SubCell"/>
</dbReference>
<comment type="caution">
    <text evidence="12">Lacks conserved residue(s) required for the propagation of feature annotation.</text>
</comment>
<sequence length="300" mass="32118">MIKGAITPLITPFTDDGELDLDTIGPLIDWQLSQGTHAISVGGSTGEPTSQTIEERLAVMRAAASAIDGRVPFLPGTGSALMHETLELTAEAARLGAAAALVVTPYYGRAQQEGLFRWYSQVASEFPDLPIIVYNVPIRAAVDITPATVGRLRRAHENIVGIKETTKDFEHVSYVLDECGTDFIALSGIELLCYPMLCLGGSGHLSCVGNFAPVPCAELYNAFAAGDHERARQLHYDLHPLVDAAFAETNPVPAKWIMHRMGILPSAHARIPLAPLSEAGRQKVLALLARSPHVGELAPA</sequence>
<evidence type="ECO:0000256" key="7">
    <source>
        <dbReference type="ARBA" id="ARBA00022915"/>
    </source>
</evidence>
<feature type="site" description="Part of a proton relay during catalysis" evidence="12">
    <location>
        <position position="107"/>
    </location>
</feature>
<dbReference type="Proteomes" id="UP001162834">
    <property type="component" value="Chromosome"/>
</dbReference>
<feature type="binding site" evidence="12 15">
    <location>
        <position position="45"/>
    </location>
    <ligand>
        <name>pyruvate</name>
        <dbReference type="ChEBI" id="CHEBI:15361"/>
    </ligand>
</feature>
<dbReference type="GO" id="GO:0008840">
    <property type="term" value="F:4-hydroxy-tetrahydrodipicolinate synthase activity"/>
    <property type="evidence" value="ECO:0007669"/>
    <property type="project" value="UniProtKB-UniRule"/>
</dbReference>
<gene>
    <name evidence="16" type="primary">dapA_1</name>
    <name evidence="12" type="synonym">dapA</name>
    <name evidence="16" type="ORF">DSM104329_01675</name>
</gene>
<comment type="caution">
    <text evidence="12">Was originally thought to be a dihydrodipicolinate synthase (DHDPS), catalyzing the condensation of (S)-aspartate-beta-semialdehyde [(S)-ASA] and pyruvate to dihydrodipicolinate (DHDP). However, it was shown in E.coli that the product of the enzymatic reaction is not dihydrodipicolinate but in fact (4S)-4-hydroxy-2,3,4,5-tetrahydro-(2S)-dipicolinic acid (HTPA), and that the consecutive dehydration reaction leading to DHDP is not spontaneous but catalyzed by DapB.</text>
</comment>
<feature type="active site" description="Proton donor/acceptor" evidence="12 14">
    <location>
        <position position="134"/>
    </location>
</feature>
<feature type="active site" description="Schiff-base intermediate with substrate" evidence="12 14">
    <location>
        <position position="163"/>
    </location>
</feature>
<dbReference type="InterPro" id="IPR002220">
    <property type="entry name" value="DapA-like"/>
</dbReference>
<evidence type="ECO:0000256" key="6">
    <source>
        <dbReference type="ARBA" id="ARBA00022605"/>
    </source>
</evidence>
<dbReference type="HAMAP" id="MF_00418">
    <property type="entry name" value="DapA"/>
    <property type="match status" value="1"/>
</dbReference>
<comment type="similarity">
    <text evidence="3 12 13">Belongs to the DapA family.</text>
</comment>
<keyword evidence="5 12" id="KW-0963">Cytoplasm</keyword>
<comment type="function">
    <text evidence="1 12">Catalyzes the condensation of (S)-aspartate-beta-semialdehyde [(S)-ASA] and pyruvate to 4-hydroxy-tetrahydrodipicolinate (HTPA).</text>
</comment>
<evidence type="ECO:0000256" key="11">
    <source>
        <dbReference type="ARBA" id="ARBA00047836"/>
    </source>
</evidence>
<keyword evidence="7 12" id="KW-0220">Diaminopimelate biosynthesis</keyword>
<dbReference type="GO" id="GO:0009089">
    <property type="term" value="P:lysine biosynthetic process via diaminopimelate"/>
    <property type="evidence" value="ECO:0007669"/>
    <property type="project" value="UniProtKB-UniRule"/>
</dbReference>
<evidence type="ECO:0000256" key="4">
    <source>
        <dbReference type="ARBA" id="ARBA00012086"/>
    </source>
</evidence>
<keyword evidence="17" id="KW-1185">Reference proteome</keyword>
<proteinExistence type="inferred from homology"/>
<dbReference type="CDD" id="cd00950">
    <property type="entry name" value="DHDPS"/>
    <property type="match status" value="1"/>
</dbReference>
<dbReference type="PRINTS" id="PR00146">
    <property type="entry name" value="DHPICSNTHASE"/>
</dbReference>
<evidence type="ECO:0000256" key="13">
    <source>
        <dbReference type="PIRNR" id="PIRNR001365"/>
    </source>
</evidence>
<evidence type="ECO:0000256" key="10">
    <source>
        <dbReference type="ARBA" id="ARBA00023270"/>
    </source>
</evidence>
<comment type="catalytic activity">
    <reaction evidence="11 12">
        <text>L-aspartate 4-semialdehyde + pyruvate = (2S,4S)-4-hydroxy-2,3,4,5-tetrahydrodipicolinate + H2O + H(+)</text>
        <dbReference type="Rhea" id="RHEA:34171"/>
        <dbReference type="ChEBI" id="CHEBI:15361"/>
        <dbReference type="ChEBI" id="CHEBI:15377"/>
        <dbReference type="ChEBI" id="CHEBI:15378"/>
        <dbReference type="ChEBI" id="CHEBI:67139"/>
        <dbReference type="ChEBI" id="CHEBI:537519"/>
        <dbReference type="EC" id="4.3.3.7"/>
    </reaction>
</comment>
<dbReference type="PANTHER" id="PTHR12128">
    <property type="entry name" value="DIHYDRODIPICOLINATE SYNTHASE"/>
    <property type="match status" value="1"/>
</dbReference>
<dbReference type="PANTHER" id="PTHR12128:SF66">
    <property type="entry name" value="4-HYDROXY-2-OXOGLUTARATE ALDOLASE, MITOCHONDRIAL"/>
    <property type="match status" value="1"/>
</dbReference>
<dbReference type="RefSeq" id="WP_259314977.1">
    <property type="nucleotide sequence ID" value="NZ_CP087164.1"/>
</dbReference>
<dbReference type="EC" id="4.3.3.7" evidence="4 12"/>
<keyword evidence="9 12" id="KW-0456">Lyase</keyword>
<dbReference type="GO" id="GO:0019877">
    <property type="term" value="P:diaminopimelate biosynthetic process"/>
    <property type="evidence" value="ECO:0007669"/>
    <property type="project" value="UniProtKB-UniRule"/>
</dbReference>
<protein>
    <recommendedName>
        <fullName evidence="4 12">4-hydroxy-tetrahydrodipicolinate synthase</fullName>
        <shortName evidence="12">HTPA synthase</shortName>
        <ecNumber evidence="4 12">4.3.3.7</ecNumber>
    </recommendedName>
</protein>
<evidence type="ECO:0000256" key="9">
    <source>
        <dbReference type="ARBA" id="ARBA00023239"/>
    </source>
</evidence>
<comment type="subunit">
    <text evidence="12">Homotetramer; dimer of dimers.</text>
</comment>
<evidence type="ECO:0000256" key="15">
    <source>
        <dbReference type="PIRSR" id="PIRSR001365-2"/>
    </source>
</evidence>
<evidence type="ECO:0000313" key="17">
    <source>
        <dbReference type="Proteomes" id="UP001162834"/>
    </source>
</evidence>
<dbReference type="EMBL" id="CP087164">
    <property type="protein sequence ID" value="UGS35288.1"/>
    <property type="molecule type" value="Genomic_DNA"/>
</dbReference>
<reference evidence="16" key="1">
    <citation type="journal article" date="2022" name="Int. J. Syst. Evol. Microbiol.">
        <title>Pseudomonas aegrilactucae sp. nov. and Pseudomonas morbosilactucae sp. nov., pathogens causing bacterial rot of lettuce in Japan.</title>
        <authorList>
            <person name="Sawada H."/>
            <person name="Fujikawa T."/>
            <person name="Satou M."/>
        </authorList>
    </citation>
    <scope>NUCLEOTIDE SEQUENCE</scope>
    <source>
        <strain evidence="16">0166_1</strain>
    </source>
</reference>
<keyword evidence="8 12" id="KW-0457">Lysine biosynthesis</keyword>
<evidence type="ECO:0000313" key="16">
    <source>
        <dbReference type="EMBL" id="UGS35288.1"/>
    </source>
</evidence>
<comment type="pathway">
    <text evidence="2 12">Amino-acid biosynthesis; L-lysine biosynthesis via DAP pathway; (S)-tetrahydrodipicolinate from L-aspartate: step 3/4.</text>
</comment>
<dbReference type="PIRSF" id="PIRSF001365">
    <property type="entry name" value="DHDPS"/>
    <property type="match status" value="1"/>
</dbReference>
<dbReference type="SUPFAM" id="SSF51569">
    <property type="entry name" value="Aldolase"/>
    <property type="match status" value="1"/>
</dbReference>
<evidence type="ECO:0000256" key="2">
    <source>
        <dbReference type="ARBA" id="ARBA00005120"/>
    </source>
</evidence>